<dbReference type="PANTHER" id="PTHR10894">
    <property type="entry name" value="NUCLEOLAR PROTEIN 5 NUCLEOLAR PROTEIN NOP5 NOP58"/>
    <property type="match status" value="1"/>
</dbReference>
<evidence type="ECO:0000256" key="1">
    <source>
        <dbReference type="ARBA" id="ARBA00009211"/>
    </source>
</evidence>
<dbReference type="SMART" id="SM00931">
    <property type="entry name" value="NOSIC"/>
    <property type="match status" value="1"/>
</dbReference>
<dbReference type="Gene3D" id="1.10.287.4070">
    <property type="match status" value="1"/>
</dbReference>
<reference evidence="3 4" key="2">
    <citation type="journal article" date="2017" name="Front. Plant Sci.">
        <title>Gene Classification and Mining of Molecular Markers Useful in Red Clover (Trifolium pratense) Breeding.</title>
        <authorList>
            <person name="Istvanek J."/>
            <person name="Dluhosova J."/>
            <person name="Dluhos P."/>
            <person name="Patkova L."/>
            <person name="Nedelnik J."/>
            <person name="Repkova J."/>
        </authorList>
    </citation>
    <scope>NUCLEOTIDE SEQUENCE [LARGE SCALE GENOMIC DNA]</scope>
    <source>
        <strain evidence="4">cv. Tatra</strain>
        <tissue evidence="3">Young leaves</tissue>
    </source>
</reference>
<evidence type="ECO:0000259" key="2">
    <source>
        <dbReference type="SMART" id="SM00931"/>
    </source>
</evidence>
<dbReference type="EMBL" id="ASHM01033310">
    <property type="protein sequence ID" value="PNX78003.1"/>
    <property type="molecule type" value="Genomic_DNA"/>
</dbReference>
<proteinExistence type="inferred from homology"/>
<dbReference type="STRING" id="57577.A0A2K3LHL6"/>
<dbReference type="SUPFAM" id="SSF89124">
    <property type="entry name" value="Nop domain"/>
    <property type="match status" value="1"/>
</dbReference>
<evidence type="ECO:0000313" key="3">
    <source>
        <dbReference type="EMBL" id="PNX78003.1"/>
    </source>
</evidence>
<reference evidence="3 4" key="1">
    <citation type="journal article" date="2014" name="Am. J. Bot.">
        <title>Genome assembly and annotation for red clover (Trifolium pratense; Fabaceae).</title>
        <authorList>
            <person name="Istvanek J."/>
            <person name="Jaros M."/>
            <person name="Krenek A."/>
            <person name="Repkova J."/>
        </authorList>
    </citation>
    <scope>NUCLEOTIDE SEQUENCE [LARGE SCALE GENOMIC DNA]</scope>
    <source>
        <strain evidence="4">cv. Tatra</strain>
        <tissue evidence="3">Young leaves</tissue>
    </source>
</reference>
<dbReference type="InterPro" id="IPR012976">
    <property type="entry name" value="NOSIC"/>
</dbReference>
<dbReference type="GO" id="GO:0032040">
    <property type="term" value="C:small-subunit processome"/>
    <property type="evidence" value="ECO:0007669"/>
    <property type="project" value="InterPro"/>
</dbReference>
<dbReference type="InterPro" id="IPR045056">
    <property type="entry name" value="Nop56/Nop58"/>
</dbReference>
<name>A0A2K3LHL6_TRIPR</name>
<organism evidence="3 4">
    <name type="scientific">Trifolium pratense</name>
    <name type="common">Red clover</name>
    <dbReference type="NCBI Taxonomy" id="57577"/>
    <lineage>
        <taxon>Eukaryota</taxon>
        <taxon>Viridiplantae</taxon>
        <taxon>Streptophyta</taxon>
        <taxon>Embryophyta</taxon>
        <taxon>Tracheophyta</taxon>
        <taxon>Spermatophyta</taxon>
        <taxon>Magnoliopsida</taxon>
        <taxon>eudicotyledons</taxon>
        <taxon>Gunneridae</taxon>
        <taxon>Pentapetalae</taxon>
        <taxon>rosids</taxon>
        <taxon>fabids</taxon>
        <taxon>Fabales</taxon>
        <taxon>Fabaceae</taxon>
        <taxon>Papilionoideae</taxon>
        <taxon>50 kb inversion clade</taxon>
        <taxon>NPAAA clade</taxon>
        <taxon>Hologalegina</taxon>
        <taxon>IRL clade</taxon>
        <taxon>Trifolieae</taxon>
        <taxon>Trifolium</taxon>
    </lineage>
</organism>
<dbReference type="GO" id="GO:0030515">
    <property type="term" value="F:snoRNA binding"/>
    <property type="evidence" value="ECO:0007669"/>
    <property type="project" value="InterPro"/>
</dbReference>
<dbReference type="InterPro" id="IPR002687">
    <property type="entry name" value="Nop_dom"/>
</dbReference>
<dbReference type="Proteomes" id="UP000236291">
    <property type="component" value="Unassembled WGS sequence"/>
</dbReference>
<comment type="similarity">
    <text evidence="1">Belongs to the NOP5/NOP56 family.</text>
</comment>
<protein>
    <recommendedName>
        <fullName evidence="2">NOSIC domain-containing protein</fullName>
    </recommendedName>
</protein>
<sequence length="296" mass="33673">MAFELKAFSKFNTISKTTPETTLPISNRQFRKHLRKFLRVHCANETLGVADSKLANIIKDKLKIDCVHNNDVMELMRGVRNQLTELVVCLASQDMAPMSLGLSHRLSKYKNKFSTHKLDTIIVQAIGLLGDIDIELNRIAGRLRKQYSKHFPELTKITMDNNQYARTVKMMCECINVAKLHFSKILSEEVEIEKELKEASIISMGTEIGEVRLGKISMLCDEVLCLLEYRATPYDCLKSRINAIAPDLIAMVEEIVGARLISRNSKTITKSSRRLPNAASQRQVQTLNMIMTLFKR</sequence>
<dbReference type="PANTHER" id="PTHR10894:SF1">
    <property type="entry name" value="NUCLEOLAR PROTEIN 58"/>
    <property type="match status" value="1"/>
</dbReference>
<dbReference type="GO" id="GO:0031428">
    <property type="term" value="C:box C/D methylation guide snoRNP complex"/>
    <property type="evidence" value="ECO:0007669"/>
    <property type="project" value="InterPro"/>
</dbReference>
<dbReference type="AlphaFoldDB" id="A0A2K3LHL6"/>
<gene>
    <name evidence="3" type="ORF">L195_g033976</name>
</gene>
<comment type="caution">
    <text evidence="3">The sequence shown here is derived from an EMBL/GenBank/DDBJ whole genome shotgun (WGS) entry which is preliminary data.</text>
</comment>
<dbReference type="InterPro" id="IPR036070">
    <property type="entry name" value="Nop_dom_sf"/>
</dbReference>
<feature type="domain" description="NOSIC" evidence="2">
    <location>
        <begin position="121"/>
        <end position="173"/>
    </location>
</feature>
<accession>A0A2K3LHL6</accession>
<dbReference type="Pfam" id="PF01798">
    <property type="entry name" value="Nop"/>
    <property type="match status" value="1"/>
</dbReference>
<evidence type="ECO:0000313" key="4">
    <source>
        <dbReference type="Proteomes" id="UP000236291"/>
    </source>
</evidence>